<accession>A0A0B7JNT2</accession>
<dbReference type="EMBL" id="CDPU01000001">
    <property type="protein sequence ID" value="CEO44176.1"/>
    <property type="molecule type" value="Genomic_DNA"/>
</dbReference>
<protein>
    <submittedName>
        <fullName evidence="1">Uncharacterized protein</fullName>
    </submittedName>
</protein>
<reference evidence="1" key="1">
    <citation type="submission" date="2015-01" db="EMBL/GenBank/DDBJ databases">
        <authorList>
            <person name="Durling Mikael"/>
        </authorList>
    </citation>
    <scope>NUCLEOTIDE SEQUENCE</scope>
</reference>
<gene>
    <name evidence="1" type="ORF">BN869_000000231_1</name>
</gene>
<evidence type="ECO:0000313" key="1">
    <source>
        <dbReference type="EMBL" id="CEO44176.1"/>
    </source>
</evidence>
<organism evidence="1">
    <name type="scientific">Bionectria ochroleuca</name>
    <name type="common">Gliocladium roseum</name>
    <dbReference type="NCBI Taxonomy" id="29856"/>
    <lineage>
        <taxon>Eukaryota</taxon>
        <taxon>Fungi</taxon>
        <taxon>Dikarya</taxon>
        <taxon>Ascomycota</taxon>
        <taxon>Pezizomycotina</taxon>
        <taxon>Sordariomycetes</taxon>
        <taxon>Hypocreomycetidae</taxon>
        <taxon>Hypocreales</taxon>
        <taxon>Bionectriaceae</taxon>
        <taxon>Clonostachys</taxon>
    </lineage>
</organism>
<sequence length="98" mass="11301">MTTYNFYRYGVEAQLRVAPPCQSPIRHCYMSTSLDMRCALEREALCELDSHSQLGREFSLWLASCGSLRWRMNWDLHQGPEECYAAHSLYSADTARCG</sequence>
<name>A0A0B7JNT2_BIOOC</name>
<proteinExistence type="predicted"/>
<dbReference type="AlphaFoldDB" id="A0A0B7JNT2"/>